<accession>A0A556AYN3</accession>
<proteinExistence type="predicted"/>
<dbReference type="AlphaFoldDB" id="A0A556AYN3"/>
<evidence type="ECO:0000313" key="2">
    <source>
        <dbReference type="Proteomes" id="UP000318405"/>
    </source>
</evidence>
<dbReference type="RefSeq" id="WP_143946925.1">
    <property type="nucleotide sequence ID" value="NZ_BAABMB010000004.1"/>
</dbReference>
<reference evidence="1 2" key="1">
    <citation type="submission" date="2019-07" db="EMBL/GenBank/DDBJ databases">
        <title>Qingshengfaniella alkalisoli gen. nov., sp. nov., isolated from saline soil.</title>
        <authorList>
            <person name="Xu L."/>
            <person name="Huang X.-X."/>
            <person name="Sun J.-Q."/>
        </authorList>
    </citation>
    <scope>NUCLEOTIDE SEQUENCE [LARGE SCALE GENOMIC DNA]</scope>
    <source>
        <strain evidence="1 2">DSM 27279</strain>
    </source>
</reference>
<comment type="caution">
    <text evidence="1">The sequence shown here is derived from an EMBL/GenBank/DDBJ whole genome shotgun (WGS) entry which is preliminary data.</text>
</comment>
<organism evidence="1 2">
    <name type="scientific">Verticiella sediminum</name>
    <dbReference type="NCBI Taxonomy" id="1247510"/>
    <lineage>
        <taxon>Bacteria</taxon>
        <taxon>Pseudomonadati</taxon>
        <taxon>Pseudomonadota</taxon>
        <taxon>Betaproteobacteria</taxon>
        <taxon>Burkholderiales</taxon>
        <taxon>Alcaligenaceae</taxon>
        <taxon>Verticiella</taxon>
    </lineage>
</organism>
<keyword evidence="2" id="KW-1185">Reference proteome</keyword>
<name>A0A556AYN3_9BURK</name>
<sequence>MRTPVVTPPQARDTPDYDGRWKDALDAYVGACLALFWPELHAEVDWSTPPVFRDKELQRLAGARRRGRRHVDKLVDVHLRGGGTAQLFIHIEVQGRVDHAFLSRMYTYHYRLRDRHPGREAIHLGIATRSPAGPPMLTYRLAPLQGRFGHLEFAFPVVHLADWRGRQAELLSLAAHNPFAIVVLADLASSGLAERAPAARLRRKTELTRLLYQHGYGESDVHRLFVFIDGVLTLPPLERLAYTEAIARLEGEYDVAYVTSVERVGIQKGLEKGLVMGREQGRADGVREALAAQLEQRFGALPPDVRARIGDAAPDVLLAWLMRVLEARSLDDVFG</sequence>
<dbReference type="PANTHER" id="PTHR35586:SF1">
    <property type="entry name" value="SLL1691 PROTEIN"/>
    <property type="match status" value="1"/>
</dbReference>
<protein>
    <recommendedName>
        <fullName evidence="3">DUF4351 domain-containing protein</fullName>
    </recommendedName>
</protein>
<evidence type="ECO:0008006" key="3">
    <source>
        <dbReference type="Google" id="ProtNLM"/>
    </source>
</evidence>
<dbReference type="PANTHER" id="PTHR35586">
    <property type="entry name" value="SLL1691 PROTEIN"/>
    <property type="match status" value="1"/>
</dbReference>
<gene>
    <name evidence="1" type="ORF">FOZ76_04455</name>
</gene>
<dbReference type="EMBL" id="VLTJ01000007">
    <property type="protein sequence ID" value="TSH98043.1"/>
    <property type="molecule type" value="Genomic_DNA"/>
</dbReference>
<dbReference type="Proteomes" id="UP000318405">
    <property type="component" value="Unassembled WGS sequence"/>
</dbReference>
<evidence type="ECO:0000313" key="1">
    <source>
        <dbReference type="EMBL" id="TSH98043.1"/>
    </source>
</evidence>
<dbReference type="OrthoDB" id="8626097at2"/>